<organismHost>
    <name type="scientific">Heterosigma akashiwo</name>
    <name type="common">Chromophytic alga</name>
    <name type="synonym">Heterosigma carterae</name>
    <dbReference type="NCBI Taxonomy" id="2829"/>
</organismHost>
<dbReference type="PANTHER" id="PTHR20992">
    <property type="entry name" value="AT15442P-RELATED"/>
    <property type="match status" value="1"/>
</dbReference>
<dbReference type="RefSeq" id="YP_009507501.1">
    <property type="nucleotide sequence ID" value="NC_038553.1"/>
</dbReference>
<organism evidence="1 2">
    <name type="scientific">Heterosigma akashiwo virus 01</name>
    <name type="common">HaV01</name>
    <dbReference type="NCBI Taxonomy" id="97195"/>
    <lineage>
        <taxon>Viruses</taxon>
        <taxon>Varidnaviria</taxon>
        <taxon>Bamfordvirae</taxon>
        <taxon>Nucleocytoviricota</taxon>
        <taxon>Megaviricetes</taxon>
        <taxon>Algavirales</taxon>
        <taxon>Phycodnaviridae</taxon>
        <taxon>Raphidovirus</taxon>
        <taxon>Raphidovirus japonicum</taxon>
    </lineage>
</organism>
<dbReference type="GeneID" id="37618485"/>
<dbReference type="InterPro" id="IPR005240">
    <property type="entry name" value="DUF389"/>
</dbReference>
<sequence>MAEEKTGVFKIEGYDIPDIAQVIVSTILSCIGFMSNSLTTLIGSMLVSPLGKYTLFRDCGKDFSRSIAKNNNIIFFVNSIIVLVTSSIIGYLMGMRYKNSGNDPVNLYTDGSEFMSRASGTFDNTTLYTQASIALVLGFINSLVKCKPGDNNTEVPSMAPDVIVGFGIATSLLPPLAACGFSYGFKRSYTNTDYSSNFDSINYMYPLKVWFVNYVCITVSSYFGRTYFKSY</sequence>
<dbReference type="Proteomes" id="UP000232488">
    <property type="component" value="Segment"/>
</dbReference>
<reference evidence="1 2" key="1">
    <citation type="submission" date="2016-03" db="EMBL/GenBank/DDBJ databases">
        <title>Genome sequences of a Phycodnavirus, Heterosigma akashiwo virus strain 53.</title>
        <authorList>
            <person name="Ueki S."/>
            <person name="Ogura Y."/>
            <person name="Hayashi T."/>
        </authorList>
    </citation>
    <scope>NUCLEOTIDE SEQUENCE [LARGE SCALE GENOMIC DNA]</scope>
    <source>
        <strain evidence="1">HaV53</strain>
    </source>
</reference>
<protein>
    <submittedName>
        <fullName evidence="1">Uncharacterized protein</fullName>
    </submittedName>
</protein>
<name>A0A1C9C572_HAV01</name>
<keyword evidence="2" id="KW-1185">Reference proteome</keyword>
<dbReference type="PANTHER" id="PTHR20992:SF9">
    <property type="entry name" value="AT15442P-RELATED"/>
    <property type="match status" value="1"/>
</dbReference>
<accession>A0A1C9C572</accession>
<proteinExistence type="predicted"/>
<gene>
    <name evidence="1" type="primary">HaV53_ORF104</name>
</gene>
<evidence type="ECO:0000313" key="2">
    <source>
        <dbReference type="Proteomes" id="UP000232488"/>
    </source>
</evidence>
<dbReference type="EMBL" id="KX008963">
    <property type="protein sequence ID" value="AOM63435.1"/>
    <property type="molecule type" value="Genomic_DNA"/>
</dbReference>
<dbReference type="PROSITE" id="PS51257">
    <property type="entry name" value="PROKAR_LIPOPROTEIN"/>
    <property type="match status" value="1"/>
</dbReference>
<dbReference type="KEGG" id="vg:37618485"/>
<evidence type="ECO:0000313" key="1">
    <source>
        <dbReference type="EMBL" id="AOM63435.1"/>
    </source>
</evidence>